<dbReference type="GO" id="GO:0016829">
    <property type="term" value="F:lyase activity"/>
    <property type="evidence" value="ECO:0007669"/>
    <property type="project" value="UniProtKB-KW"/>
</dbReference>
<keyword evidence="2" id="KW-1185">Reference proteome</keyword>
<proteinExistence type="predicted"/>
<dbReference type="AlphaFoldDB" id="A0A1H8HUW3"/>
<dbReference type="RefSeq" id="WP_091845638.1">
    <property type="nucleotide sequence ID" value="NZ_FOCM01000005.1"/>
</dbReference>
<dbReference type="SUPFAM" id="SSF51126">
    <property type="entry name" value="Pectin lyase-like"/>
    <property type="match status" value="1"/>
</dbReference>
<evidence type="ECO:0000313" key="1">
    <source>
        <dbReference type="EMBL" id="SEN59979.1"/>
    </source>
</evidence>
<keyword evidence="1" id="KW-0456">Lyase</keyword>
<protein>
    <submittedName>
        <fullName evidence="1">Pectate lyase superfamily protein</fullName>
    </submittedName>
</protein>
<dbReference type="Proteomes" id="UP000199372">
    <property type="component" value="Unassembled WGS sequence"/>
</dbReference>
<name>A0A1H8HUW3_9RHOB</name>
<organism evidence="1 2">
    <name type="scientific">Palleronia pelagia</name>
    <dbReference type="NCBI Taxonomy" id="387096"/>
    <lineage>
        <taxon>Bacteria</taxon>
        <taxon>Pseudomonadati</taxon>
        <taxon>Pseudomonadota</taxon>
        <taxon>Alphaproteobacteria</taxon>
        <taxon>Rhodobacterales</taxon>
        <taxon>Roseobacteraceae</taxon>
        <taxon>Palleronia</taxon>
    </lineage>
</organism>
<dbReference type="OrthoDB" id="7877378at2"/>
<evidence type="ECO:0000313" key="2">
    <source>
        <dbReference type="Proteomes" id="UP000199372"/>
    </source>
</evidence>
<gene>
    <name evidence="1" type="ORF">SAMN04488011_10513</name>
</gene>
<reference evidence="2" key="1">
    <citation type="submission" date="2016-10" db="EMBL/GenBank/DDBJ databases">
        <authorList>
            <person name="Varghese N."/>
            <person name="Submissions S."/>
        </authorList>
    </citation>
    <scope>NUCLEOTIDE SEQUENCE [LARGE SCALE GENOMIC DNA]</scope>
    <source>
        <strain evidence="2">DSM 26893</strain>
    </source>
</reference>
<accession>A0A1H8HUW3</accession>
<dbReference type="Gene3D" id="2.160.20.10">
    <property type="entry name" value="Single-stranded right-handed beta-helix, Pectin lyase-like"/>
    <property type="match status" value="1"/>
</dbReference>
<dbReference type="InterPro" id="IPR011050">
    <property type="entry name" value="Pectin_lyase_fold/virulence"/>
</dbReference>
<sequence>MTVDVFTAPPSYPDIQSAGPYPVTFEFAAAADIVARVTDLAGLEQTLAPTSYTILPQGPAESGALTLTAEAFAEHQGKRLDILRATSVQQGWVGTSARERGLERQLDRLAMAAQDNSERTRLVPQLAAPPADGQRRTLPEPEINRILVGTERGWENGPSVLVLSEADTIISTSKVEVTPFSITADGTVGPFALPDDPIATKYIELWIGGVRQRPTTDFVLVPMASSPSGQGVRLVETAAAGLAIDGNIVTPSAGVSATDADLIGTDEGLSVAEWLRLGGGFAGRAALVAWWALFASQVPGGTKVSAGDLSYVKIPAGHVLFGTNPIADMANAMPTVEWIDPGHFGSIGEGDMEADNAASQAAINFASAIGGGMVELPEGTFLVDGAKGDQETFNANLGGGLRLLDGVVLRGRGMGKTILRNAANEWRSVIGIRGIRNCGVMDLTIDGDWPALAPHPTDPKRGEGIITWNDATSLVNARIERVEFKNCAHYGFGGQNVSHEGLTLKSLVFENIGGDAIDIKSFTVILGLPVTPDRMTSIQQIWIKSFMQNPDHDDQAGLDIRGTVRADHIWIEETWDLKPGQTRKTGIRMNAPVNASNRLGGARSVLGFHNVTSTKPVGSGNTTTEFITGVEVNDAYVTLTGGTVSDQFYGYRATANGDGLPVGLSGRGLNAIRCRGTGGAGRGLDFGADTRHCNVEAFADDCDVAWDTGGLQNRFVGSARNCGTGLRYNSASANVHQIQFEGCATNVEDIAGVYAGSGNIFPGSVSIIGPRNNWIDIVATADDSGWIDENGKAGGFRIWKADTTGDNDGLFLEASLRSTGSTGGNFNMWFAVQDGAGNLVDVMQLDDAGVIFLVPPQAPPKTVAELATISVADGSIAYATDGRKAGETAGNGTGVLVHRSGGAWLTSYDNTAVLA</sequence>
<dbReference type="InterPro" id="IPR012334">
    <property type="entry name" value="Pectin_lyas_fold"/>
</dbReference>
<dbReference type="EMBL" id="FOCM01000005">
    <property type="protein sequence ID" value="SEN59979.1"/>
    <property type="molecule type" value="Genomic_DNA"/>
</dbReference>